<dbReference type="InterPro" id="IPR011856">
    <property type="entry name" value="tRNA_endonuc-like_dom_sf"/>
</dbReference>
<name>A0ABY6P6G4_9ACTN</name>
<dbReference type="PANTHER" id="PTHR34039:SF1">
    <property type="entry name" value="UPF0102 PROTEIN YRAN"/>
    <property type="match status" value="1"/>
</dbReference>
<evidence type="ECO:0000256" key="3">
    <source>
        <dbReference type="SAM" id="MobiDB-lite"/>
    </source>
</evidence>
<gene>
    <name evidence="4" type="ORF">OJ254_01265</name>
</gene>
<dbReference type="InterPro" id="IPR011335">
    <property type="entry name" value="Restrct_endonuc-II-like"/>
</dbReference>
<sequence>MNATHARHPAGHDTQTPPTPRPLRAPHATPALPGALPAPAKPKTAPAKPKTTAPPPRPGTTRKRRPPATTEPSATTAHPRTDVRRRALGRYGEDLAARLLIKAGMRILARNWRCQEGEIDLVAIDGDALVICEVKTRRAGRYEHPMAAVRPEKTARLRMLAERWMERHGGPPPGGVRIDVIGVVLPARGAPSVEHVRGVA</sequence>
<dbReference type="Pfam" id="PF02021">
    <property type="entry name" value="UPF0102"/>
    <property type="match status" value="1"/>
</dbReference>
<dbReference type="Proteomes" id="UP001164959">
    <property type="component" value="Chromosome"/>
</dbReference>
<protein>
    <recommendedName>
        <fullName evidence="2">UPF0102 protein OJ254_01265</fullName>
    </recommendedName>
</protein>
<evidence type="ECO:0000256" key="2">
    <source>
        <dbReference type="HAMAP-Rule" id="MF_00048"/>
    </source>
</evidence>
<dbReference type="EMBL" id="CP110636">
    <property type="protein sequence ID" value="UZJ29371.1"/>
    <property type="molecule type" value="Genomic_DNA"/>
</dbReference>
<dbReference type="Gene3D" id="3.40.1350.10">
    <property type="match status" value="1"/>
</dbReference>
<comment type="similarity">
    <text evidence="1 2">Belongs to the UPF0102 family.</text>
</comment>
<dbReference type="InterPro" id="IPR003509">
    <property type="entry name" value="UPF0102_YraN-like"/>
</dbReference>
<dbReference type="HAMAP" id="MF_00048">
    <property type="entry name" value="UPF0102"/>
    <property type="match status" value="1"/>
</dbReference>
<organism evidence="4 5">
    <name type="scientific">Streptomyces endophytica</name>
    <dbReference type="NCBI Taxonomy" id="2991496"/>
    <lineage>
        <taxon>Bacteria</taxon>
        <taxon>Bacillati</taxon>
        <taxon>Actinomycetota</taxon>
        <taxon>Actinomycetes</taxon>
        <taxon>Kitasatosporales</taxon>
        <taxon>Streptomycetaceae</taxon>
        <taxon>Streptomyces</taxon>
    </lineage>
</organism>
<feature type="compositionally biased region" description="Low complexity" evidence="3">
    <location>
        <begin position="28"/>
        <end position="51"/>
    </location>
</feature>
<dbReference type="PANTHER" id="PTHR34039">
    <property type="entry name" value="UPF0102 PROTEIN YRAN"/>
    <property type="match status" value="1"/>
</dbReference>
<feature type="compositionally biased region" description="Low complexity" evidence="3">
    <location>
        <begin position="67"/>
        <end position="78"/>
    </location>
</feature>
<evidence type="ECO:0000313" key="5">
    <source>
        <dbReference type="Proteomes" id="UP001164959"/>
    </source>
</evidence>
<dbReference type="SUPFAM" id="SSF52980">
    <property type="entry name" value="Restriction endonuclease-like"/>
    <property type="match status" value="1"/>
</dbReference>
<accession>A0ABY6P6G4</accession>
<keyword evidence="5" id="KW-1185">Reference proteome</keyword>
<evidence type="ECO:0000256" key="1">
    <source>
        <dbReference type="ARBA" id="ARBA00006738"/>
    </source>
</evidence>
<feature type="region of interest" description="Disordered" evidence="3">
    <location>
        <begin position="1"/>
        <end position="86"/>
    </location>
</feature>
<dbReference type="NCBIfam" id="NF009154">
    <property type="entry name" value="PRK12497.3-3"/>
    <property type="match status" value="1"/>
</dbReference>
<reference evidence="4" key="1">
    <citation type="submission" date="2022-11" db="EMBL/GenBank/DDBJ databases">
        <title>Identification and genomic analyses of a novel endophytic actinobacterium Streptomyces endophytica sp. nov. with potential for biocontrol of Yam anthracnose.</title>
        <authorList>
            <person name="Huang X."/>
        </authorList>
    </citation>
    <scope>NUCLEOTIDE SEQUENCE</scope>
    <source>
        <strain evidence="4">HNM0140</strain>
    </source>
</reference>
<dbReference type="CDD" id="cd20736">
    <property type="entry name" value="PoNe_Nuclease"/>
    <property type="match status" value="1"/>
</dbReference>
<proteinExistence type="inferred from homology"/>
<evidence type="ECO:0000313" key="4">
    <source>
        <dbReference type="EMBL" id="UZJ29371.1"/>
    </source>
</evidence>